<dbReference type="Proteomes" id="UP001589693">
    <property type="component" value="Unassembled WGS sequence"/>
</dbReference>
<evidence type="ECO:0008006" key="3">
    <source>
        <dbReference type="Google" id="ProtNLM"/>
    </source>
</evidence>
<gene>
    <name evidence="1" type="ORF">ACFFQA_01495</name>
</gene>
<evidence type="ECO:0000313" key="2">
    <source>
        <dbReference type="Proteomes" id="UP001589693"/>
    </source>
</evidence>
<sequence length="381" mass="40414">MTKVPYAYPWDLVGDPAAAERIAGLGADAVALAASYHTTRAATPSHPNHRMVTAARAACYVPIRPSEWRGRLVPPAPTWVDGPDSFGVARESLRSVGLPVHAWTVLTHSTYLGSAHQDLAVRNAFDDVYPYALCPSNEDVAEYCATLVREIVKLGDLDGIILEACGPLGFFHGGHHEKTDGADWDKVQQQLLSLCFCAGCVLRYAKVGVDPVELRASVKSTVDGAVPSSVEEALGADLAARLSEARTAVAADLRSLLVNEIRALAPSIAISLHGNADPWATGPFATVAPEIREDIDTLVVSCWPGPEVSVPGIQAMRELAGQDRGVAGYVLALPPRPADAAALRAEFERYLAAGVDELHVYHAGLASPARLAAIREALTAL</sequence>
<protein>
    <recommendedName>
        <fullName evidence="3">Alanine-rich protein</fullName>
    </recommendedName>
</protein>
<evidence type="ECO:0000313" key="1">
    <source>
        <dbReference type="EMBL" id="MFB9902603.1"/>
    </source>
</evidence>
<organism evidence="1 2">
    <name type="scientific">Allokutzneria oryzae</name>
    <dbReference type="NCBI Taxonomy" id="1378989"/>
    <lineage>
        <taxon>Bacteria</taxon>
        <taxon>Bacillati</taxon>
        <taxon>Actinomycetota</taxon>
        <taxon>Actinomycetes</taxon>
        <taxon>Pseudonocardiales</taxon>
        <taxon>Pseudonocardiaceae</taxon>
        <taxon>Allokutzneria</taxon>
    </lineage>
</organism>
<dbReference type="Gene3D" id="3.20.20.80">
    <property type="entry name" value="Glycosidases"/>
    <property type="match status" value="1"/>
</dbReference>
<dbReference type="RefSeq" id="WP_377849679.1">
    <property type="nucleotide sequence ID" value="NZ_JBHLZU010000002.1"/>
</dbReference>
<proteinExistence type="predicted"/>
<accession>A0ABV5ZNY0</accession>
<keyword evidence="2" id="KW-1185">Reference proteome</keyword>
<dbReference type="EMBL" id="JBHLZU010000002">
    <property type="protein sequence ID" value="MFB9902603.1"/>
    <property type="molecule type" value="Genomic_DNA"/>
</dbReference>
<name>A0ABV5ZNY0_9PSEU</name>
<comment type="caution">
    <text evidence="1">The sequence shown here is derived from an EMBL/GenBank/DDBJ whole genome shotgun (WGS) entry which is preliminary data.</text>
</comment>
<reference evidence="1 2" key="1">
    <citation type="submission" date="2024-09" db="EMBL/GenBank/DDBJ databases">
        <authorList>
            <person name="Sun Q."/>
            <person name="Mori K."/>
        </authorList>
    </citation>
    <scope>NUCLEOTIDE SEQUENCE [LARGE SCALE GENOMIC DNA]</scope>
    <source>
        <strain evidence="1 2">TBRC 7907</strain>
    </source>
</reference>